<keyword evidence="1" id="KW-1133">Transmembrane helix</keyword>
<keyword evidence="1" id="KW-0812">Transmembrane</keyword>
<accession>A0A1P8UJH4</accession>
<dbReference type="OrthoDB" id="9152892at2"/>
<dbReference type="KEGG" id="afy:BW247_13330"/>
<keyword evidence="3" id="KW-1185">Reference proteome</keyword>
<keyword evidence="1" id="KW-0472">Membrane</keyword>
<proteinExistence type="predicted"/>
<evidence type="ECO:0000313" key="3">
    <source>
        <dbReference type="Proteomes" id="UP000243807"/>
    </source>
</evidence>
<organism evidence="2 3">
    <name type="scientific">Acidihalobacter ferrooxydans</name>
    <dbReference type="NCBI Taxonomy" id="1765967"/>
    <lineage>
        <taxon>Bacteria</taxon>
        <taxon>Pseudomonadati</taxon>
        <taxon>Pseudomonadota</taxon>
        <taxon>Gammaproteobacteria</taxon>
        <taxon>Chromatiales</taxon>
        <taxon>Ectothiorhodospiraceae</taxon>
        <taxon>Acidihalobacter</taxon>
    </lineage>
</organism>
<name>A0A1P8UJH4_9GAMM</name>
<reference evidence="2 3" key="1">
    <citation type="submission" date="2017-01" db="EMBL/GenBank/DDBJ databases">
        <title>Draft sequence of Acidihalobacter ferrooxidans strain DSM 14175 (strain V8).</title>
        <authorList>
            <person name="Khaleque H.N."/>
            <person name="Ramsay J.P."/>
            <person name="Murphy R.J.T."/>
            <person name="Kaksonen A.H."/>
            <person name="Boxall N.J."/>
            <person name="Watkin E.L.J."/>
        </authorList>
    </citation>
    <scope>NUCLEOTIDE SEQUENCE [LARGE SCALE GENOMIC DNA]</scope>
    <source>
        <strain evidence="2 3">V8</strain>
    </source>
</reference>
<dbReference type="AlphaFoldDB" id="A0A1P8UJH4"/>
<dbReference type="STRING" id="1765967.BW247_13330"/>
<dbReference type="RefSeq" id="WP_076837576.1">
    <property type="nucleotide sequence ID" value="NZ_CP019434.1"/>
</dbReference>
<dbReference type="Proteomes" id="UP000243807">
    <property type="component" value="Chromosome"/>
</dbReference>
<sequence>MSDWPPLDDATLHAWVDGQLTPERRLEVEAQLAGDPALAARAGAYRRQRQALHNAFDAVLDQPLPRRLQPRAMPRPRWPAAVAAALLIGIGLGWSGAGLLRPAAPSPTNTAAVLPAEAALAYAVYTPEVRHPVMVGADEKKHLLHWLSKRLDHPLRAPDLHTFGYRLMGGSLLPGNAGPAAQFMYQNTAGQRITLYITWPRKPLQRTAFRFVNTRGVEVFYWIDSGLAYAVAGHLDRAELLRIAESVYRQLGA</sequence>
<gene>
    <name evidence="2" type="ORF">BW247_13330</name>
</gene>
<evidence type="ECO:0000313" key="2">
    <source>
        <dbReference type="EMBL" id="APZ43952.1"/>
    </source>
</evidence>
<dbReference type="EMBL" id="CP019434">
    <property type="protein sequence ID" value="APZ43952.1"/>
    <property type="molecule type" value="Genomic_DNA"/>
</dbReference>
<feature type="transmembrane region" description="Helical" evidence="1">
    <location>
        <begin position="78"/>
        <end position="100"/>
    </location>
</feature>
<evidence type="ECO:0000256" key="1">
    <source>
        <dbReference type="SAM" id="Phobius"/>
    </source>
</evidence>
<protein>
    <recommendedName>
        <fullName evidence="4">Anti-sigma factor</fullName>
    </recommendedName>
</protein>
<evidence type="ECO:0008006" key="4">
    <source>
        <dbReference type="Google" id="ProtNLM"/>
    </source>
</evidence>